<dbReference type="RefSeq" id="WP_345237014.1">
    <property type="nucleotide sequence ID" value="NZ_BAABGZ010000066.1"/>
</dbReference>
<keyword evidence="2" id="KW-1185">Reference proteome</keyword>
<proteinExistence type="predicted"/>
<dbReference type="EMBL" id="BAABGZ010000066">
    <property type="protein sequence ID" value="GAA4362784.1"/>
    <property type="molecule type" value="Genomic_DNA"/>
</dbReference>
<evidence type="ECO:0000313" key="1">
    <source>
        <dbReference type="EMBL" id="GAA4362784.1"/>
    </source>
</evidence>
<gene>
    <name evidence="1" type="ORF">GCM10023185_31060</name>
</gene>
<evidence type="ECO:0008006" key="3">
    <source>
        <dbReference type="Google" id="ProtNLM"/>
    </source>
</evidence>
<reference evidence="2" key="1">
    <citation type="journal article" date="2019" name="Int. J. Syst. Evol. Microbiol.">
        <title>The Global Catalogue of Microorganisms (GCM) 10K type strain sequencing project: providing services to taxonomists for standard genome sequencing and annotation.</title>
        <authorList>
            <consortium name="The Broad Institute Genomics Platform"/>
            <consortium name="The Broad Institute Genome Sequencing Center for Infectious Disease"/>
            <person name="Wu L."/>
            <person name="Ma J."/>
        </authorList>
    </citation>
    <scope>NUCLEOTIDE SEQUENCE [LARGE SCALE GENOMIC DNA]</scope>
    <source>
        <strain evidence="2">JCM 17923</strain>
    </source>
</reference>
<comment type="caution">
    <text evidence="1">The sequence shown here is derived from an EMBL/GenBank/DDBJ whole genome shotgun (WGS) entry which is preliminary data.</text>
</comment>
<dbReference type="Proteomes" id="UP001501153">
    <property type="component" value="Unassembled WGS sequence"/>
</dbReference>
<evidence type="ECO:0000313" key="2">
    <source>
        <dbReference type="Proteomes" id="UP001501153"/>
    </source>
</evidence>
<organism evidence="1 2">
    <name type="scientific">Hymenobacter saemangeumensis</name>
    <dbReference type="NCBI Taxonomy" id="1084522"/>
    <lineage>
        <taxon>Bacteria</taxon>
        <taxon>Pseudomonadati</taxon>
        <taxon>Bacteroidota</taxon>
        <taxon>Cytophagia</taxon>
        <taxon>Cytophagales</taxon>
        <taxon>Hymenobacteraceae</taxon>
        <taxon>Hymenobacter</taxon>
    </lineage>
</organism>
<accession>A0ABP8ILZ3</accession>
<protein>
    <recommendedName>
        <fullName evidence="3">Phage major capsid protein</fullName>
    </recommendedName>
</protein>
<sequence>MPFFENTPAYRPPVSIVAQPARKVPTLQELGFRVIENIKTETILAGLLAKDKVTVKDTGCGEFVGTGKLAAWTTNSLTVDKLVAQDEDCAETFEGTILQGMLAQGHATDSDLTGTEIEKLVRVYLEGGVAKLTAEQQGVIGDLLDLALNEQVSPVVYRDALRIWMLGDKASASRDYNQTDGLRKKLLTKNAVAGSTAANGMYRGAAINFAALEATPALIDDLLQDLMDNSSDELQDIDEDQKAFYLSKSLYRLAKNRAQTVIPEDKSKFEYDKVTKKVTFDGQEVKQLKLWEQYIKADFAGGTSPHLALYTVPRNLVWATDLESDMTTAEFKYEAKTRINWWRVLFRLGAGFAYDRLVAFAI</sequence>
<name>A0ABP8ILZ3_9BACT</name>